<gene>
    <name evidence="11" type="ORF">STCU_02280</name>
</gene>
<comment type="subunit">
    <text evidence="8">The nucleosome is a histone octamer containing two molecules each of H2A, H2B, H3 and H4 assembled in one H3-H4 heterotetramer and two H2A-H2B heterodimers. The octamer wraps approximately 147 bp of DNA.</text>
</comment>
<evidence type="ECO:0000256" key="6">
    <source>
        <dbReference type="ARBA" id="ARBA00023242"/>
    </source>
</evidence>
<keyword evidence="6 8" id="KW-0539">Nucleus</keyword>
<evidence type="ECO:0000256" key="7">
    <source>
        <dbReference type="ARBA" id="ARBA00023269"/>
    </source>
</evidence>
<keyword evidence="5 8" id="KW-0238">DNA-binding</keyword>
<dbReference type="Proteomes" id="UP000015354">
    <property type="component" value="Unassembled WGS sequence"/>
</dbReference>
<evidence type="ECO:0000256" key="8">
    <source>
        <dbReference type="RuleBase" id="RU000528"/>
    </source>
</evidence>
<feature type="region of interest" description="Disordered" evidence="9">
    <location>
        <begin position="1"/>
        <end position="25"/>
    </location>
</feature>
<comment type="caution">
    <text evidence="11">The sequence shown here is derived from an EMBL/GenBank/DDBJ whole genome shotgun (WGS) entry which is preliminary data.</text>
</comment>
<dbReference type="Pfam" id="PF00808">
    <property type="entry name" value="CBFD_NFYB_HMF"/>
    <property type="match status" value="1"/>
</dbReference>
<evidence type="ECO:0000313" key="11">
    <source>
        <dbReference type="EMBL" id="EPY33348.1"/>
    </source>
</evidence>
<evidence type="ECO:0000256" key="4">
    <source>
        <dbReference type="ARBA" id="ARBA00022454"/>
    </source>
</evidence>
<feature type="domain" description="Transcription factor CBF/NF-Y/archaeal histone" evidence="10">
    <location>
        <begin position="30"/>
        <end position="89"/>
    </location>
</feature>
<evidence type="ECO:0000259" key="10">
    <source>
        <dbReference type="Pfam" id="PF00808"/>
    </source>
</evidence>
<evidence type="ECO:0000256" key="5">
    <source>
        <dbReference type="ARBA" id="ARBA00023125"/>
    </source>
</evidence>
<evidence type="ECO:0000313" key="12">
    <source>
        <dbReference type="Proteomes" id="UP000015354"/>
    </source>
</evidence>
<accession>S9UWU4</accession>
<dbReference type="SMART" id="SM00417">
    <property type="entry name" value="H4"/>
    <property type="match status" value="1"/>
</dbReference>
<comment type="subcellular location">
    <subcellularLocation>
        <location evidence="2">Chromosome</location>
    </subcellularLocation>
    <subcellularLocation>
        <location evidence="1">Nucleus</location>
    </subcellularLocation>
</comment>
<dbReference type="EMBL" id="ATMH01002280">
    <property type="protein sequence ID" value="EPY33348.1"/>
    <property type="molecule type" value="Genomic_DNA"/>
</dbReference>
<dbReference type="GO" id="GO:0046982">
    <property type="term" value="F:protein heterodimerization activity"/>
    <property type="evidence" value="ECO:0007669"/>
    <property type="project" value="InterPro"/>
</dbReference>
<dbReference type="Gene3D" id="1.10.20.10">
    <property type="entry name" value="Histone, subunit A"/>
    <property type="match status" value="1"/>
</dbReference>
<evidence type="ECO:0000256" key="3">
    <source>
        <dbReference type="ARBA" id="ARBA00006564"/>
    </source>
</evidence>
<dbReference type="InterPro" id="IPR003958">
    <property type="entry name" value="CBFA_NFYB_domain"/>
</dbReference>
<dbReference type="OrthoDB" id="257350at2759"/>
<dbReference type="SUPFAM" id="SSF47113">
    <property type="entry name" value="Histone-fold"/>
    <property type="match status" value="1"/>
</dbReference>
<dbReference type="GO" id="GO:0005634">
    <property type="term" value="C:nucleus"/>
    <property type="evidence" value="ECO:0007669"/>
    <property type="project" value="UniProtKB-SubCell"/>
</dbReference>
<organism evidence="11 12">
    <name type="scientific">Strigomonas culicis</name>
    <dbReference type="NCBI Taxonomy" id="28005"/>
    <lineage>
        <taxon>Eukaryota</taxon>
        <taxon>Discoba</taxon>
        <taxon>Euglenozoa</taxon>
        <taxon>Kinetoplastea</taxon>
        <taxon>Metakinetoplastina</taxon>
        <taxon>Trypanosomatida</taxon>
        <taxon>Trypanosomatidae</taxon>
        <taxon>Strigomonadinae</taxon>
        <taxon>Strigomonas</taxon>
    </lineage>
</organism>
<protein>
    <recommendedName>
        <fullName evidence="8">Histone H4</fullName>
    </recommendedName>
</protein>
<comment type="function">
    <text evidence="8">Core component of nucleosome. Nucleosomes wrap and compact DNA into chromatin, limiting DNA accessibility to the cellular machineries which require DNA as a template. Histones thereby play a central role in transcription regulation, DNA repair, DNA replication and chromosomal stability. DNA accessibility is regulated via a complex set of post-translational modifications of histones, also called histone code, and nucleosome remodeling.</text>
</comment>
<proteinExistence type="inferred from homology"/>
<dbReference type="PANTHER" id="PTHR10484">
    <property type="entry name" value="HISTONE H4"/>
    <property type="match status" value="1"/>
</dbReference>
<dbReference type="GO" id="GO:0030527">
    <property type="term" value="F:structural constituent of chromatin"/>
    <property type="evidence" value="ECO:0007669"/>
    <property type="project" value="InterPro"/>
</dbReference>
<feature type="compositionally biased region" description="Basic and acidic residues" evidence="9">
    <location>
        <begin position="1"/>
        <end position="12"/>
    </location>
</feature>
<dbReference type="InterPro" id="IPR009072">
    <property type="entry name" value="Histone-fold"/>
</dbReference>
<dbReference type="InterPro" id="IPR001951">
    <property type="entry name" value="Histone_H4"/>
</dbReference>
<dbReference type="PRINTS" id="PR00623">
    <property type="entry name" value="HISTONEH4"/>
</dbReference>
<keyword evidence="12" id="KW-1185">Reference proteome</keyword>
<dbReference type="AlphaFoldDB" id="S9UWU4"/>
<sequence length="99" mass="11213">MAKGKRSADSKGAHRQSKKLLRDNVRSITKGAIRRLSRRAGVRRLSGEIYEEVRRVLKSYVESVVRSSCAYAEYAHKKTISASDVVNALRKRGQILYGY</sequence>
<dbReference type="CDD" id="cd22912">
    <property type="entry name" value="HFD_H4"/>
    <property type="match status" value="1"/>
</dbReference>
<keyword evidence="7 8" id="KW-0544">Nucleosome core</keyword>
<name>S9UWU4_9TRYP</name>
<keyword evidence="4 8" id="KW-0158">Chromosome</keyword>
<comment type="similarity">
    <text evidence="3 8">Belongs to the histone H4 family.</text>
</comment>
<evidence type="ECO:0000256" key="1">
    <source>
        <dbReference type="ARBA" id="ARBA00004123"/>
    </source>
</evidence>
<dbReference type="GO" id="GO:0000786">
    <property type="term" value="C:nucleosome"/>
    <property type="evidence" value="ECO:0007669"/>
    <property type="project" value="UniProtKB-KW"/>
</dbReference>
<dbReference type="GO" id="GO:0003677">
    <property type="term" value="F:DNA binding"/>
    <property type="evidence" value="ECO:0007669"/>
    <property type="project" value="UniProtKB-KW"/>
</dbReference>
<reference evidence="11 12" key="1">
    <citation type="journal article" date="2013" name="PLoS ONE">
        <title>Predicting the Proteins of Angomonas deanei, Strigomonas culicis and Their Respective Endosymbionts Reveals New Aspects of the Trypanosomatidae Family.</title>
        <authorList>
            <person name="Motta M.C."/>
            <person name="Martins A.C."/>
            <person name="de Souza S.S."/>
            <person name="Catta-Preta C.M."/>
            <person name="Silva R."/>
            <person name="Klein C.C."/>
            <person name="de Almeida L.G."/>
            <person name="de Lima Cunha O."/>
            <person name="Ciapina L.P."/>
            <person name="Brocchi M."/>
            <person name="Colabardini A.C."/>
            <person name="de Araujo Lima B."/>
            <person name="Machado C.R."/>
            <person name="de Almeida Soares C.M."/>
            <person name="Probst C.M."/>
            <person name="de Menezes C.B."/>
            <person name="Thompson C.E."/>
            <person name="Bartholomeu D.C."/>
            <person name="Gradia D.F."/>
            <person name="Pavoni D.P."/>
            <person name="Grisard E.C."/>
            <person name="Fantinatti-Garboggini F."/>
            <person name="Marchini F.K."/>
            <person name="Rodrigues-Luiz G.F."/>
            <person name="Wagner G."/>
            <person name="Goldman G.H."/>
            <person name="Fietto J.L."/>
            <person name="Elias M.C."/>
            <person name="Goldman M.H."/>
            <person name="Sagot M.F."/>
            <person name="Pereira M."/>
            <person name="Stoco P.H."/>
            <person name="de Mendonca-Neto R.P."/>
            <person name="Teixeira S.M."/>
            <person name="Maciel T.E."/>
            <person name="de Oliveira Mendes T.A."/>
            <person name="Urmenyi T.P."/>
            <person name="de Souza W."/>
            <person name="Schenkman S."/>
            <person name="de Vasconcelos A.T."/>
        </authorList>
    </citation>
    <scope>NUCLEOTIDE SEQUENCE [LARGE SCALE GENOMIC DNA]</scope>
</reference>
<evidence type="ECO:0000256" key="9">
    <source>
        <dbReference type="SAM" id="MobiDB-lite"/>
    </source>
</evidence>
<evidence type="ECO:0000256" key="2">
    <source>
        <dbReference type="ARBA" id="ARBA00004286"/>
    </source>
</evidence>